<dbReference type="PANTHER" id="PTHR37953">
    <property type="entry name" value="UPF0127 PROTEIN MJ1496"/>
    <property type="match status" value="1"/>
</dbReference>
<dbReference type="AlphaFoldDB" id="A0A2H0V6M9"/>
<proteinExistence type="predicted"/>
<dbReference type="PANTHER" id="PTHR37953:SF1">
    <property type="entry name" value="UPF0127 PROTEIN MJ1496"/>
    <property type="match status" value="1"/>
</dbReference>
<evidence type="ECO:0000313" key="1">
    <source>
        <dbReference type="EMBL" id="PIR94756.1"/>
    </source>
</evidence>
<dbReference type="Proteomes" id="UP000228614">
    <property type="component" value="Unassembled WGS sequence"/>
</dbReference>
<comment type="caution">
    <text evidence="1">The sequence shown here is derived from an EMBL/GenBank/DDBJ whole genome shotgun (WGS) entry which is preliminary data.</text>
</comment>
<name>A0A2H0V6M9_9BACT</name>
<accession>A0A2H0V6M9</accession>
<dbReference type="InterPro" id="IPR003795">
    <property type="entry name" value="DUF192"/>
</dbReference>
<evidence type="ECO:0000313" key="2">
    <source>
        <dbReference type="Proteomes" id="UP000228614"/>
    </source>
</evidence>
<dbReference type="InterPro" id="IPR038695">
    <property type="entry name" value="Saro_0823-like_sf"/>
</dbReference>
<dbReference type="Pfam" id="PF02643">
    <property type="entry name" value="DUF192"/>
    <property type="match status" value="1"/>
</dbReference>
<organism evidence="1 2">
    <name type="scientific">Candidatus Falkowbacteria bacterium CG10_big_fil_rev_8_21_14_0_10_37_6</name>
    <dbReference type="NCBI Taxonomy" id="1974563"/>
    <lineage>
        <taxon>Bacteria</taxon>
        <taxon>Candidatus Falkowiibacteriota</taxon>
    </lineage>
</organism>
<dbReference type="Gene3D" id="2.60.120.1140">
    <property type="entry name" value="Protein of unknown function DUF192"/>
    <property type="match status" value="1"/>
</dbReference>
<evidence type="ECO:0008006" key="3">
    <source>
        <dbReference type="Google" id="ProtNLM"/>
    </source>
</evidence>
<sequence length="158" mass="18273">MSKKIWWRPIASMGLSTFLIIFGSIALNKYTQADHSTGNIDKVCLGDQCFVVEIAQTPAERIYGLMHREYLDDKSGMFFIFDKSEEHNFWMKNTLIPLDIIWIGQDKKIVFISKNTLPCQTKYCPRIKPEVESRYVLEVNAGAVDKYNLKLGDLVIFR</sequence>
<gene>
    <name evidence="1" type="ORF">COT95_02465</name>
</gene>
<protein>
    <recommendedName>
        <fullName evidence="3">DUF192 domain-containing protein</fullName>
    </recommendedName>
</protein>
<reference evidence="2" key="1">
    <citation type="submission" date="2017-09" db="EMBL/GenBank/DDBJ databases">
        <title>Depth-based differentiation of microbial function through sediment-hosted aquifers and enrichment of novel symbionts in the deep terrestrial subsurface.</title>
        <authorList>
            <person name="Probst A.J."/>
            <person name="Ladd B."/>
            <person name="Jarett J.K."/>
            <person name="Geller-Mcgrath D.E."/>
            <person name="Sieber C.M.K."/>
            <person name="Emerson J.B."/>
            <person name="Anantharaman K."/>
            <person name="Thomas B.C."/>
            <person name="Malmstrom R."/>
            <person name="Stieglmeier M."/>
            <person name="Klingl A."/>
            <person name="Woyke T."/>
            <person name="Ryan C.M."/>
            <person name="Banfield J.F."/>
        </authorList>
    </citation>
    <scope>NUCLEOTIDE SEQUENCE [LARGE SCALE GENOMIC DNA]</scope>
</reference>
<dbReference type="EMBL" id="PFAN01000122">
    <property type="protein sequence ID" value="PIR94756.1"/>
    <property type="molecule type" value="Genomic_DNA"/>
</dbReference>